<feature type="compositionally biased region" description="Polar residues" evidence="2">
    <location>
        <begin position="185"/>
        <end position="195"/>
    </location>
</feature>
<reference evidence="3 4" key="1">
    <citation type="submission" date="2024-03" db="EMBL/GenBank/DDBJ databases">
        <title>Adaptation during the transition from Ophiocordyceps entomopathogen to insect associate is accompanied by gene loss and intensified selection.</title>
        <authorList>
            <person name="Ward C.M."/>
            <person name="Onetto C.A."/>
            <person name="Borneman A.R."/>
        </authorList>
    </citation>
    <scope>NUCLEOTIDE SEQUENCE [LARGE SCALE GENOMIC DNA]</scope>
    <source>
        <strain evidence="3">AWRI1</strain>
        <tissue evidence="3">Single Adult Female</tissue>
    </source>
</reference>
<gene>
    <name evidence="3" type="ORF">V9T40_013556</name>
</gene>
<sequence>MPNDNKFFDNTRTLQSSYFAGNSKIVFDRKSRGRNPIHKCLRPPAYWKQIQEYLEPQLGSRESVVCNRSVKSELLAIHRDTPFTPHTRRFASFSDRRDKFSDKLRTSTGNLRNSAPSKLSTILASFSRATMHDDADVLQGVATELLAKVAAHRSTASLLADSSTIGRRAKQVAHEAAQTQFSQITQSVSSGTGMSESDIECTKKKNRPSKLVSTVGIVRSKLAGRRRKTTLEERAAVPLLKPVYKKPRPLAKTKSKSAPNAHFSIDAIVKNSMTGGKQKVNDGPLADKSDAVIGQSSAYDLISNFSRVLKTLKERKLRCDAKTRRRMLTRTGVYECPASRSLLAGIFGARKNTSITASVSASSLSSENFASSSASISDSNDGSWSNTEDSAEEASTPEQQRCDAEAAQERHKHIHPCVCDLTKAQREKIEKYLNERLRMQMRFEKRIKEIEEELRRLAEEEEERRQREELEKELYADEFEMVGHRMRRKKRSARRVSMVSLGVKQVINWWKEPKIAVKYTKTYELRRANPTYCKPRVSINLVPKPIQSVTNVSFRHNRTSELRAKFNKDLREVVNKTEYRKYPNRPEFVLKIR</sequence>
<feature type="region of interest" description="Disordered" evidence="2">
    <location>
        <begin position="371"/>
        <end position="407"/>
    </location>
</feature>
<name>A0AAN9TB81_9HEMI</name>
<evidence type="ECO:0000313" key="4">
    <source>
        <dbReference type="Proteomes" id="UP001367676"/>
    </source>
</evidence>
<feature type="coiled-coil region" evidence="1">
    <location>
        <begin position="440"/>
        <end position="478"/>
    </location>
</feature>
<evidence type="ECO:0000313" key="3">
    <source>
        <dbReference type="EMBL" id="KAK7582111.1"/>
    </source>
</evidence>
<keyword evidence="4" id="KW-1185">Reference proteome</keyword>
<protein>
    <submittedName>
        <fullName evidence="3">Uncharacterized protein</fullName>
    </submittedName>
</protein>
<dbReference type="EMBL" id="JBBCAQ010000033">
    <property type="protein sequence ID" value="KAK7582111.1"/>
    <property type="molecule type" value="Genomic_DNA"/>
</dbReference>
<dbReference type="Proteomes" id="UP001367676">
    <property type="component" value="Unassembled WGS sequence"/>
</dbReference>
<proteinExistence type="predicted"/>
<keyword evidence="1" id="KW-0175">Coiled coil</keyword>
<evidence type="ECO:0000256" key="2">
    <source>
        <dbReference type="SAM" id="MobiDB-lite"/>
    </source>
</evidence>
<comment type="caution">
    <text evidence="3">The sequence shown here is derived from an EMBL/GenBank/DDBJ whole genome shotgun (WGS) entry which is preliminary data.</text>
</comment>
<accession>A0AAN9TB81</accession>
<organism evidence="3 4">
    <name type="scientific">Parthenolecanium corni</name>
    <dbReference type="NCBI Taxonomy" id="536013"/>
    <lineage>
        <taxon>Eukaryota</taxon>
        <taxon>Metazoa</taxon>
        <taxon>Ecdysozoa</taxon>
        <taxon>Arthropoda</taxon>
        <taxon>Hexapoda</taxon>
        <taxon>Insecta</taxon>
        <taxon>Pterygota</taxon>
        <taxon>Neoptera</taxon>
        <taxon>Paraneoptera</taxon>
        <taxon>Hemiptera</taxon>
        <taxon>Sternorrhyncha</taxon>
        <taxon>Coccoidea</taxon>
        <taxon>Coccidae</taxon>
        <taxon>Parthenolecanium</taxon>
    </lineage>
</organism>
<dbReference type="AlphaFoldDB" id="A0AAN9TB81"/>
<feature type="compositionally biased region" description="Low complexity" evidence="2">
    <location>
        <begin position="371"/>
        <end position="386"/>
    </location>
</feature>
<evidence type="ECO:0000256" key="1">
    <source>
        <dbReference type="SAM" id="Coils"/>
    </source>
</evidence>
<feature type="region of interest" description="Disordered" evidence="2">
    <location>
        <begin position="185"/>
        <end position="205"/>
    </location>
</feature>